<keyword evidence="2" id="KW-0813">Transport</keyword>
<evidence type="ECO:0000256" key="5">
    <source>
        <dbReference type="ARBA" id="ARBA00022679"/>
    </source>
</evidence>
<evidence type="ECO:0000259" key="18">
    <source>
        <dbReference type="PROSITE" id="PS51093"/>
    </source>
</evidence>
<dbReference type="InterPro" id="IPR013013">
    <property type="entry name" value="PTS_EIIC_1"/>
</dbReference>
<evidence type="ECO:0000256" key="14">
    <source>
        <dbReference type="ARBA" id="ARBA00074554"/>
    </source>
</evidence>
<dbReference type="PROSITE" id="PS51098">
    <property type="entry name" value="PTS_EIIB_TYPE_1"/>
    <property type="match status" value="1"/>
</dbReference>
<comment type="caution">
    <text evidence="21">The sequence shown here is derived from an EMBL/GenBank/DDBJ whole genome shotgun (WGS) entry which is preliminary data.</text>
</comment>
<evidence type="ECO:0000313" key="22">
    <source>
        <dbReference type="Proteomes" id="UP000051908"/>
    </source>
</evidence>
<feature type="active site" description="Phosphocysteine intermediate; for EIIB activity" evidence="16">
    <location>
        <position position="35"/>
    </location>
</feature>
<dbReference type="FunFam" id="3.30.1360.60:FF:000001">
    <property type="entry name" value="PTS system glucose-specific IIBC component PtsG"/>
    <property type="match status" value="1"/>
</dbReference>
<dbReference type="InterPro" id="IPR001996">
    <property type="entry name" value="PTS_IIB_1"/>
</dbReference>
<evidence type="ECO:0000256" key="9">
    <source>
        <dbReference type="ARBA" id="ARBA00022989"/>
    </source>
</evidence>
<feature type="transmembrane region" description="Helical" evidence="17">
    <location>
        <begin position="273"/>
        <end position="294"/>
    </location>
</feature>
<dbReference type="Gene3D" id="2.70.70.10">
    <property type="entry name" value="Glucose Permease (Domain IIA)"/>
    <property type="match status" value="1"/>
</dbReference>
<dbReference type="AlphaFoldDB" id="A0A0R1PEJ1"/>
<keyword evidence="9 17" id="KW-1133">Transmembrane helix</keyword>
<dbReference type="GO" id="GO:0016301">
    <property type="term" value="F:kinase activity"/>
    <property type="evidence" value="ECO:0007669"/>
    <property type="project" value="UniProtKB-KW"/>
</dbReference>
<dbReference type="InterPro" id="IPR036878">
    <property type="entry name" value="Glu_permease_IIB"/>
</dbReference>
<dbReference type="Pfam" id="PF00367">
    <property type="entry name" value="PTS_EIIB"/>
    <property type="match status" value="1"/>
</dbReference>
<dbReference type="GO" id="GO:0090589">
    <property type="term" value="F:protein-phosphocysteine-trehalose phosphotransferase system transporter activity"/>
    <property type="evidence" value="ECO:0007669"/>
    <property type="project" value="TreeGrafter"/>
</dbReference>
<dbReference type="GO" id="GO:0009401">
    <property type="term" value="P:phosphoenolpyruvate-dependent sugar phosphotransferase system"/>
    <property type="evidence" value="ECO:0007669"/>
    <property type="project" value="UniProtKB-KW"/>
</dbReference>
<dbReference type="Proteomes" id="UP000051908">
    <property type="component" value="Unassembled WGS sequence"/>
</dbReference>
<sequence length="675" mass="71322">MPAKGGNIMKDYDSLAKKIVKLVGGKDNVKSVVHCATRLRFKLRDEKKANTEELKDTEGVVTVVQSGGQYQVVIGNEVADVYDHVVKVGGFPDGGTVPDDYGEDDEKTSLLDKFIDLISGIFAPALGCLAATGMIKGLATILVTTGLVTKTSGTYVILYAIGDAFFYFLPIILGLSAAKKFGVDQFIGLSIGAALVYPTIVALNPTAVTGKPLFTLFVNTALSSPIHITFLKIPVIMMNYTSSVIPIIVAMWIASKIERYLKKVIPSVVKTFLVPFFTLIVVVPLTLLVVGPVTSWISDGLAAGASALYNLSPIVTGAVIGGLWQILVIFGLHWGLVPLGMLNIQNLHYDPILVLTGAASFAQIGAVLAVIMKVKSKKVQGLGWSAFLSGIFGITEPAIYGITLPRKKVFAMSCIGAGIGGALMGLFGTKAYMVGGLGVFLFPSYIGASGMDMSVYGALISWVVAFAVALGLSLVFGFSKEDLKNENAVKEPVSNNAEPQLATAMVSSATATTTAAPETVEKEKVTPETIISPIKGSTVPLSDVKDDVFASEALGKGVAILPDEGKVYSPVDGTITVVFPTKHAIGINSKNGAELLIHIGMDTVQLEGKGFTSHVEQGQEVHQGELLTEFDVDGITNQGYDVTTPIIVTNSKNYNDIDVLADGHVEPGDSIIDLK</sequence>
<dbReference type="NCBIfam" id="TIGR01995">
    <property type="entry name" value="PTS-II-ABC-beta"/>
    <property type="match status" value="1"/>
</dbReference>
<evidence type="ECO:0000256" key="8">
    <source>
        <dbReference type="ARBA" id="ARBA00022777"/>
    </source>
</evidence>
<dbReference type="Pfam" id="PF00358">
    <property type="entry name" value="PTS_EIIA_1"/>
    <property type="match status" value="1"/>
</dbReference>
<feature type="transmembrane region" description="Helical" evidence="17">
    <location>
        <begin position="155"/>
        <end position="175"/>
    </location>
</feature>
<dbReference type="SUPFAM" id="SSF51261">
    <property type="entry name" value="Duplicated hybrid motif"/>
    <property type="match status" value="1"/>
</dbReference>
<dbReference type="PANTHER" id="PTHR30175">
    <property type="entry name" value="PHOSPHOTRANSFERASE SYSTEM TRANSPORT PROTEIN"/>
    <property type="match status" value="1"/>
</dbReference>
<dbReference type="CDD" id="cd00210">
    <property type="entry name" value="PTS_IIA_glc"/>
    <property type="match status" value="1"/>
</dbReference>
<dbReference type="PATRIC" id="fig|1122151.5.peg.134"/>
<gene>
    <name evidence="21" type="ORF">FD33_GL000130</name>
</gene>
<feature type="transmembrane region" description="Helical" evidence="17">
    <location>
        <begin position="314"/>
        <end position="340"/>
    </location>
</feature>
<name>A0A0R1PEJ1_9LACO</name>
<dbReference type="InterPro" id="IPR001127">
    <property type="entry name" value="PTS_EIIA_1_perm"/>
</dbReference>
<dbReference type="GO" id="GO:0015771">
    <property type="term" value="P:trehalose transport"/>
    <property type="evidence" value="ECO:0007669"/>
    <property type="project" value="TreeGrafter"/>
</dbReference>
<feature type="transmembrane region" description="Helical" evidence="17">
    <location>
        <begin position="114"/>
        <end position="135"/>
    </location>
</feature>
<feature type="transmembrane region" description="Helical" evidence="17">
    <location>
        <begin position="352"/>
        <end position="372"/>
    </location>
</feature>
<dbReference type="Gene3D" id="3.30.1360.60">
    <property type="entry name" value="Glucose permease domain IIB"/>
    <property type="match status" value="1"/>
</dbReference>
<keyword evidence="22" id="KW-1185">Reference proteome</keyword>
<organism evidence="21 22">
    <name type="scientific">Companilactobacillus paralimentarius DSM 13238 = JCM 10415</name>
    <dbReference type="NCBI Taxonomy" id="1122151"/>
    <lineage>
        <taxon>Bacteria</taxon>
        <taxon>Bacillati</taxon>
        <taxon>Bacillota</taxon>
        <taxon>Bacilli</taxon>
        <taxon>Lactobacillales</taxon>
        <taxon>Lactobacillaceae</taxon>
        <taxon>Companilactobacillus</taxon>
    </lineage>
</organism>
<evidence type="ECO:0000256" key="17">
    <source>
        <dbReference type="SAM" id="Phobius"/>
    </source>
</evidence>
<dbReference type="GO" id="GO:0008982">
    <property type="term" value="F:protein-N(PI)-phosphohistidine-sugar phosphotransferase activity"/>
    <property type="evidence" value="ECO:0007669"/>
    <property type="project" value="InterPro"/>
</dbReference>
<comment type="function">
    <text evidence="12">The phosphoenolpyruvate-dependent sugar phosphotransferase system (sugar PTS), a major carbohydrate active transport system, catalyzes the phosphorylation of incoming sugar substrates concomitantly with their translocation across the cell membrane. This system is involved in sucrose transport.</text>
</comment>
<dbReference type="Pfam" id="PF02378">
    <property type="entry name" value="PTS_EIIC"/>
    <property type="match status" value="1"/>
</dbReference>
<evidence type="ECO:0000256" key="12">
    <source>
        <dbReference type="ARBA" id="ARBA00045139"/>
    </source>
</evidence>
<keyword evidence="4" id="KW-0762">Sugar transport</keyword>
<evidence type="ECO:0000256" key="15">
    <source>
        <dbReference type="ARBA" id="ARBA00081008"/>
    </source>
</evidence>
<evidence type="ECO:0000259" key="20">
    <source>
        <dbReference type="PROSITE" id="PS51103"/>
    </source>
</evidence>
<evidence type="ECO:0000256" key="13">
    <source>
        <dbReference type="ARBA" id="ARBA00048931"/>
    </source>
</evidence>
<dbReference type="InterPro" id="IPR011297">
    <property type="entry name" value="PTS_IIABC_b_glu"/>
</dbReference>
<feature type="transmembrane region" description="Helical" evidence="17">
    <location>
        <begin position="187"/>
        <end position="208"/>
    </location>
</feature>
<feature type="domain" description="PTS EIIC type-1" evidence="20">
    <location>
        <begin position="116"/>
        <end position="492"/>
    </location>
</feature>
<keyword evidence="5" id="KW-0808">Transferase</keyword>
<dbReference type="PROSITE" id="PS01035">
    <property type="entry name" value="PTS_EIIB_TYPE_1_CYS"/>
    <property type="match status" value="1"/>
</dbReference>
<proteinExistence type="predicted"/>
<feature type="transmembrane region" description="Helical" evidence="17">
    <location>
        <begin position="384"/>
        <end position="402"/>
    </location>
</feature>
<feature type="transmembrane region" description="Helical" evidence="17">
    <location>
        <begin position="409"/>
        <end position="433"/>
    </location>
</feature>
<feature type="domain" description="PTS EIIB type-1" evidence="19">
    <location>
        <begin position="13"/>
        <end position="95"/>
    </location>
</feature>
<evidence type="ECO:0000256" key="3">
    <source>
        <dbReference type="ARBA" id="ARBA00022475"/>
    </source>
</evidence>
<keyword evidence="3" id="KW-1003">Cell membrane</keyword>
<evidence type="ECO:0000256" key="11">
    <source>
        <dbReference type="ARBA" id="ARBA00044053"/>
    </source>
</evidence>
<dbReference type="SUPFAM" id="SSF55604">
    <property type="entry name" value="Glucose permease domain IIB"/>
    <property type="match status" value="1"/>
</dbReference>
<evidence type="ECO:0000313" key="21">
    <source>
        <dbReference type="EMBL" id="KRL30575.1"/>
    </source>
</evidence>
<keyword evidence="10 17" id="KW-0472">Membrane</keyword>
<dbReference type="InterPro" id="IPR018113">
    <property type="entry name" value="PTrfase_EIIB_Cys"/>
</dbReference>
<evidence type="ECO:0000256" key="7">
    <source>
        <dbReference type="ARBA" id="ARBA00022692"/>
    </source>
</evidence>
<keyword evidence="7 17" id="KW-0812">Transmembrane</keyword>
<dbReference type="InterPro" id="IPR050558">
    <property type="entry name" value="PTS_Sugar-Specific_Components"/>
</dbReference>
<comment type="catalytic activity">
    <reaction evidence="13">
        <text>N(pros)-phospho-L-histidyl-[protein](out) + sucrose = sucrose 6(G)-phosphate(in) + L-histidyl-[protein]</text>
        <dbReference type="Rhea" id="RHEA:49236"/>
        <dbReference type="Rhea" id="RHEA-COMP:9745"/>
        <dbReference type="Rhea" id="RHEA-COMP:9746"/>
        <dbReference type="ChEBI" id="CHEBI:17992"/>
        <dbReference type="ChEBI" id="CHEBI:29979"/>
        <dbReference type="ChEBI" id="CHEBI:64837"/>
        <dbReference type="ChEBI" id="CHEBI:91002"/>
        <dbReference type="EC" id="2.7.1.211"/>
    </reaction>
</comment>
<dbReference type="CDD" id="cd00212">
    <property type="entry name" value="PTS_IIB_glc"/>
    <property type="match status" value="1"/>
</dbReference>
<evidence type="ECO:0000256" key="10">
    <source>
        <dbReference type="ARBA" id="ARBA00023136"/>
    </source>
</evidence>
<reference evidence="21 22" key="1">
    <citation type="journal article" date="2015" name="Genome Announc.">
        <title>Expanding the biotechnology potential of lactobacilli through comparative genomics of 213 strains and associated genera.</title>
        <authorList>
            <person name="Sun Z."/>
            <person name="Harris H.M."/>
            <person name="McCann A."/>
            <person name="Guo C."/>
            <person name="Argimon S."/>
            <person name="Zhang W."/>
            <person name="Yang X."/>
            <person name="Jeffery I.B."/>
            <person name="Cooney J.C."/>
            <person name="Kagawa T.F."/>
            <person name="Liu W."/>
            <person name="Song Y."/>
            <person name="Salvetti E."/>
            <person name="Wrobel A."/>
            <person name="Rasinkangas P."/>
            <person name="Parkhill J."/>
            <person name="Rea M.C."/>
            <person name="O'Sullivan O."/>
            <person name="Ritari J."/>
            <person name="Douillard F.P."/>
            <person name="Paul Ross R."/>
            <person name="Yang R."/>
            <person name="Briner A.E."/>
            <person name="Felis G.E."/>
            <person name="de Vos W.M."/>
            <person name="Barrangou R."/>
            <person name="Klaenhammer T.R."/>
            <person name="Caufield P.W."/>
            <person name="Cui Y."/>
            <person name="Zhang H."/>
            <person name="O'Toole P.W."/>
        </authorList>
    </citation>
    <scope>NUCLEOTIDE SEQUENCE [LARGE SCALE GENOMIC DNA]</scope>
    <source>
        <strain evidence="21 22">DSM 13238</strain>
    </source>
</reference>
<evidence type="ECO:0000259" key="19">
    <source>
        <dbReference type="PROSITE" id="PS51098"/>
    </source>
</evidence>
<dbReference type="PROSITE" id="PS51093">
    <property type="entry name" value="PTS_EIIA_TYPE_1"/>
    <property type="match status" value="1"/>
</dbReference>
<dbReference type="EMBL" id="AZES01000084">
    <property type="protein sequence ID" value="KRL30575.1"/>
    <property type="molecule type" value="Genomic_DNA"/>
</dbReference>
<comment type="subcellular location">
    <subcellularLocation>
        <location evidence="1">Cell membrane</location>
        <topology evidence="1">Multi-pass membrane protein</topology>
    </subcellularLocation>
</comment>
<evidence type="ECO:0000256" key="16">
    <source>
        <dbReference type="PROSITE-ProRule" id="PRU00421"/>
    </source>
</evidence>
<evidence type="ECO:0000256" key="4">
    <source>
        <dbReference type="ARBA" id="ARBA00022597"/>
    </source>
</evidence>
<dbReference type="PANTHER" id="PTHR30175:SF1">
    <property type="entry name" value="PTS SYSTEM ARBUTIN-, CELLOBIOSE-, AND SALICIN-SPECIFIC EIIBC COMPONENT-RELATED"/>
    <property type="match status" value="1"/>
</dbReference>
<keyword evidence="8" id="KW-0418">Kinase</keyword>
<dbReference type="GO" id="GO:0005886">
    <property type="term" value="C:plasma membrane"/>
    <property type="evidence" value="ECO:0007669"/>
    <property type="project" value="UniProtKB-SubCell"/>
</dbReference>
<evidence type="ECO:0000256" key="2">
    <source>
        <dbReference type="ARBA" id="ARBA00022448"/>
    </source>
</evidence>
<dbReference type="InterPro" id="IPR003352">
    <property type="entry name" value="PTS_EIIC"/>
</dbReference>
<dbReference type="NCBIfam" id="TIGR00830">
    <property type="entry name" value="PTBA"/>
    <property type="match status" value="1"/>
</dbReference>
<dbReference type="PROSITE" id="PS51103">
    <property type="entry name" value="PTS_EIIC_TYPE_1"/>
    <property type="match status" value="1"/>
</dbReference>
<evidence type="ECO:0000256" key="6">
    <source>
        <dbReference type="ARBA" id="ARBA00022683"/>
    </source>
</evidence>
<dbReference type="InterPro" id="IPR011055">
    <property type="entry name" value="Dup_hybrid_motif"/>
</dbReference>
<keyword evidence="6" id="KW-0598">Phosphotransferase system</keyword>
<dbReference type="PROSITE" id="PS00371">
    <property type="entry name" value="PTS_EIIA_TYPE_1_HIS"/>
    <property type="match status" value="1"/>
</dbReference>
<accession>A0A0R1PEJ1</accession>
<protein>
    <recommendedName>
        <fullName evidence="14">PTS system sucrose-specific EIIBCA component</fullName>
        <ecNumber evidence="11">2.7.1.211</ecNumber>
    </recommendedName>
    <alternativeName>
        <fullName evidence="15">EIIBCA-Scr</fullName>
    </alternativeName>
</protein>
<dbReference type="EC" id="2.7.1.211" evidence="11"/>
<dbReference type="FunFam" id="2.70.70.10:FF:000001">
    <property type="entry name" value="PTS system glucose-specific IIA component"/>
    <property type="match status" value="1"/>
</dbReference>
<evidence type="ECO:0000256" key="1">
    <source>
        <dbReference type="ARBA" id="ARBA00004651"/>
    </source>
</evidence>
<feature type="domain" description="PTS EIIA type-1" evidence="18">
    <location>
        <begin position="546"/>
        <end position="650"/>
    </location>
</feature>
<feature type="transmembrane region" description="Helical" evidence="17">
    <location>
        <begin position="453"/>
        <end position="478"/>
    </location>
</feature>
<feature type="transmembrane region" description="Helical" evidence="17">
    <location>
        <begin position="228"/>
        <end position="253"/>
    </location>
</feature>